<dbReference type="GO" id="GO:0006260">
    <property type="term" value="P:DNA replication"/>
    <property type="evidence" value="ECO:0007669"/>
    <property type="project" value="InterPro"/>
</dbReference>
<dbReference type="SUPFAM" id="SSF50249">
    <property type="entry name" value="Nucleic acid-binding proteins"/>
    <property type="match status" value="1"/>
</dbReference>
<evidence type="ECO:0000313" key="13">
    <source>
        <dbReference type="Proteomes" id="UP001241571"/>
    </source>
</evidence>
<evidence type="ECO:0000313" key="5">
    <source>
        <dbReference type="EMBL" id="MDL4936934.1"/>
    </source>
</evidence>
<reference evidence="8 10" key="2">
    <citation type="submission" date="2020-03" db="EMBL/GenBank/DDBJ databases">
        <title>Characterization of ganglioside-mimicking enterococci.</title>
        <authorList>
            <person name="Patry R.T."/>
            <person name="Nothaft H."/>
            <person name="Bridger R."/>
            <person name="Shajahan A."/>
            <person name="Huynh S."/>
            <person name="Sanchez S."/>
            <person name="Azadi P."/>
            <person name="Cooper K."/>
            <person name="Miller W.G."/>
            <person name="Parker C.T."/>
            <person name="Wells L."/>
            <person name="Szymanski C.M."/>
        </authorList>
    </citation>
    <scope>NUCLEOTIDE SEQUENCE [LARGE SCALE GENOMIC DNA]</scope>
    <source>
        <strain evidence="8 10">EGM181</strain>
    </source>
</reference>
<name>A0A2K3QT67_ENTGA</name>
<organism evidence="6 12">
    <name type="scientific">Enterococcus gallinarum</name>
    <dbReference type="NCBI Taxonomy" id="1353"/>
    <lineage>
        <taxon>Bacteria</taxon>
        <taxon>Bacillati</taxon>
        <taxon>Bacillota</taxon>
        <taxon>Bacilli</taxon>
        <taxon>Lactobacillales</taxon>
        <taxon>Enterococcaceae</taxon>
        <taxon>Enterococcus</taxon>
    </lineage>
</organism>
<reference evidence="4 11" key="3">
    <citation type="submission" date="2020-06" db="EMBL/GenBank/DDBJ databases">
        <title>Crossreactivity between MHC class I-restricted antigens from cancer cells and an enterococcal bacteriophage.</title>
        <authorList>
            <person name="Fluckiger A."/>
            <person name="Daillere R."/>
            <person name="Sassi M."/>
            <person name="Cattoir V."/>
            <person name="Kroemer G."/>
            <person name="Zitvogel L."/>
        </authorList>
    </citation>
    <scope>NUCLEOTIDE SEQUENCE [LARGE SCALE GENOMIC DNA]</scope>
    <source>
        <strain evidence="4 11">EG4</strain>
    </source>
</reference>
<dbReference type="InterPro" id="IPR000424">
    <property type="entry name" value="Primosome_PriB/ssb"/>
</dbReference>
<protein>
    <recommendedName>
        <fullName evidence="2 3">Single-stranded DNA-binding protein</fullName>
    </recommendedName>
</protein>
<dbReference type="EMBL" id="JABXJK010000009">
    <property type="protein sequence ID" value="MBA0971342.1"/>
    <property type="molecule type" value="Genomic_DNA"/>
</dbReference>
<dbReference type="Pfam" id="PF00436">
    <property type="entry name" value="SSB"/>
    <property type="match status" value="1"/>
</dbReference>
<dbReference type="RefSeq" id="WP_003125737.1">
    <property type="nucleotide sequence ID" value="NZ_BSYC01000001.1"/>
</dbReference>
<dbReference type="EMBL" id="CP050485">
    <property type="protein sequence ID" value="QOG28189.1"/>
    <property type="molecule type" value="Genomic_DNA"/>
</dbReference>
<dbReference type="Proteomes" id="UP000516696">
    <property type="component" value="Chromosome"/>
</dbReference>
<accession>A0A2K3QT67</accession>
<dbReference type="AlphaFoldDB" id="A0A2K3QT67"/>
<proteinExistence type="predicted"/>
<evidence type="ECO:0000256" key="2">
    <source>
        <dbReference type="PIRNR" id="PIRNR002070"/>
    </source>
</evidence>
<keyword evidence="1 2" id="KW-0238">DNA-binding</keyword>
<evidence type="ECO:0000313" key="8">
    <source>
        <dbReference type="EMBL" id="QOG28189.1"/>
    </source>
</evidence>
<evidence type="ECO:0000313" key="10">
    <source>
        <dbReference type="Proteomes" id="UP000516696"/>
    </source>
</evidence>
<gene>
    <name evidence="7" type="primary">ssb</name>
    <name evidence="8" type="ORF">EGM181_13450</name>
    <name evidence="7" type="ORF">GTI89_10220</name>
    <name evidence="4" type="ORF">HWH42_01820</name>
    <name evidence="6" type="ORF">P7E30_02620</name>
    <name evidence="5" type="ORF">QRX88_14510</name>
</gene>
<dbReference type="Proteomes" id="UP000439965">
    <property type="component" value="Unassembled WGS sequence"/>
</dbReference>
<dbReference type="Gene3D" id="2.40.50.140">
    <property type="entry name" value="Nucleic acid-binding proteins"/>
    <property type="match status" value="1"/>
</dbReference>
<dbReference type="NCBIfam" id="TIGR00621">
    <property type="entry name" value="ssb"/>
    <property type="match status" value="1"/>
</dbReference>
<evidence type="ECO:0000313" key="6">
    <source>
        <dbReference type="EMBL" id="MDT2689101.1"/>
    </source>
</evidence>
<sequence length="153" mass="17071">MATNKVILTGKINEMPSREQLASAAANNTCVRFNLAVAAQWQTSEQLQTEWFACVINGKQAETFLRYTQKGASVKINGHLHMCPFETKEGQSVYGAEVVVDSFQLLELPPESLQETVESIAQPAVSPNRRQEASDTDTLKNQVLEFLKDEHFI</sequence>
<reference evidence="5 13" key="5">
    <citation type="submission" date="2023-06" db="EMBL/GenBank/DDBJ databases">
        <title>Acute promotion of culturable opportunistic pathogens and persistent increase of antibiotic resistance following antibiotic exposure in mouse gut microbiota.</title>
        <authorList>
            <person name="Li L."/>
            <person name="Wang B."/>
            <person name="Sun Y."/>
            <person name="Wang M."/>
            <person name="Xu H."/>
        </authorList>
    </citation>
    <scope>NUCLEOTIDE SEQUENCE [LARGE SCALE GENOMIC DNA]</scope>
    <source>
        <strain evidence="5 13">CRI2_2</strain>
    </source>
</reference>
<dbReference type="Proteomes" id="UP001183682">
    <property type="component" value="Unassembled WGS sequence"/>
</dbReference>
<dbReference type="Proteomes" id="UP001241571">
    <property type="component" value="Unassembled WGS sequence"/>
</dbReference>
<evidence type="ECO:0000313" key="11">
    <source>
        <dbReference type="Proteomes" id="UP000571857"/>
    </source>
</evidence>
<dbReference type="GO" id="GO:0003697">
    <property type="term" value="F:single-stranded DNA binding"/>
    <property type="evidence" value="ECO:0007669"/>
    <property type="project" value="InterPro"/>
</dbReference>
<evidence type="ECO:0000313" key="7">
    <source>
        <dbReference type="EMBL" id="MXS26433.1"/>
    </source>
</evidence>
<dbReference type="InterPro" id="IPR012340">
    <property type="entry name" value="NA-bd_OB-fold"/>
</dbReference>
<evidence type="ECO:0000256" key="1">
    <source>
        <dbReference type="ARBA" id="ARBA00023125"/>
    </source>
</evidence>
<dbReference type="PROSITE" id="PS50935">
    <property type="entry name" value="SSB"/>
    <property type="match status" value="1"/>
</dbReference>
<dbReference type="PANTHER" id="PTHR10302">
    <property type="entry name" value="SINGLE-STRANDED DNA-BINDING PROTEIN"/>
    <property type="match status" value="1"/>
</dbReference>
<dbReference type="EMBL" id="WVTI01000008">
    <property type="protein sequence ID" value="MXS26433.1"/>
    <property type="molecule type" value="Genomic_DNA"/>
</dbReference>
<reference evidence="7 9" key="1">
    <citation type="submission" date="2019-04" db="EMBL/GenBank/DDBJ databases">
        <title>Step-wise assembly of the neonatal virome modulated by breast feeding.</title>
        <authorList>
            <person name="Liang G."/>
            <person name="Bushman F."/>
        </authorList>
    </citation>
    <scope>NUCLEOTIDE SEQUENCE [LARGE SCALE GENOMIC DNA]</scope>
    <source>
        <strain evidence="7 9">E3404</strain>
    </source>
</reference>
<dbReference type="PANTHER" id="PTHR10302:SF0">
    <property type="entry name" value="SINGLE-STRANDED DNA-BINDING PROTEIN, MITOCHONDRIAL"/>
    <property type="match status" value="1"/>
</dbReference>
<evidence type="ECO:0000256" key="3">
    <source>
        <dbReference type="RuleBase" id="RU000524"/>
    </source>
</evidence>
<dbReference type="CDD" id="cd04496">
    <property type="entry name" value="SSB_OBF"/>
    <property type="match status" value="1"/>
</dbReference>
<dbReference type="EMBL" id="JARPZN010000001">
    <property type="protein sequence ID" value="MDT2689101.1"/>
    <property type="molecule type" value="Genomic_DNA"/>
</dbReference>
<dbReference type="PIRSF" id="PIRSF002070">
    <property type="entry name" value="SSB"/>
    <property type="match status" value="1"/>
</dbReference>
<dbReference type="GO" id="GO:0009295">
    <property type="term" value="C:nucleoid"/>
    <property type="evidence" value="ECO:0007669"/>
    <property type="project" value="TreeGrafter"/>
</dbReference>
<evidence type="ECO:0000313" key="4">
    <source>
        <dbReference type="EMBL" id="MBA0971342.1"/>
    </source>
</evidence>
<reference evidence="6" key="4">
    <citation type="submission" date="2023-03" db="EMBL/GenBank/DDBJ databases">
        <authorList>
            <person name="Shen W."/>
            <person name="Cai J."/>
        </authorList>
    </citation>
    <scope>NUCLEOTIDE SEQUENCE</scope>
    <source>
        <strain evidence="6">K69-2</strain>
    </source>
</reference>
<dbReference type="GeneID" id="93224966"/>
<evidence type="ECO:0000313" key="9">
    <source>
        <dbReference type="Proteomes" id="UP000439965"/>
    </source>
</evidence>
<dbReference type="Proteomes" id="UP000571857">
    <property type="component" value="Unassembled WGS sequence"/>
</dbReference>
<dbReference type="EMBL" id="JASUBT010000011">
    <property type="protein sequence ID" value="MDL4936934.1"/>
    <property type="molecule type" value="Genomic_DNA"/>
</dbReference>
<evidence type="ECO:0000313" key="12">
    <source>
        <dbReference type="Proteomes" id="UP001183682"/>
    </source>
</evidence>
<dbReference type="InterPro" id="IPR011344">
    <property type="entry name" value="ssDNA-bd"/>
</dbReference>